<dbReference type="Proteomes" id="UP001206983">
    <property type="component" value="Unassembled WGS sequence"/>
</dbReference>
<keyword evidence="5" id="KW-1185">Reference proteome</keyword>
<keyword evidence="2" id="KW-0238">DNA-binding</keyword>
<reference evidence="4 5" key="1">
    <citation type="journal article" date="2011" name="Appl. Environ. Microbiol.">
        <title>Methanogenic archaea isolated from Taiwan's Chelungpu fault.</title>
        <authorList>
            <person name="Wu S.Y."/>
            <person name="Lai M.C."/>
        </authorList>
    </citation>
    <scope>NUCLEOTIDE SEQUENCE [LARGE SCALE GENOMIC DNA]</scope>
    <source>
        <strain evidence="4 5">St545Mb</strain>
    </source>
</reference>
<proteinExistence type="predicted"/>
<evidence type="ECO:0008006" key="6">
    <source>
        <dbReference type="Google" id="ProtNLM"/>
    </source>
</evidence>
<evidence type="ECO:0000256" key="3">
    <source>
        <dbReference type="ARBA" id="ARBA00023163"/>
    </source>
</evidence>
<protein>
    <recommendedName>
        <fullName evidence="6">HTH-type transcriptional regulator</fullName>
    </recommendedName>
</protein>
<dbReference type="AlphaFoldDB" id="A0AAE3HBU5"/>
<sequence length="162" mass="19065">MNDIESQIYETGIEIFRGYGVDELTARILSILNFEPCDISMEEIAGRTGYSLASISLKMKNIEAFWGIKRIQKPGSRKVYFRMEKNLLDAFTLQIKNGYEAELDIARKKISPLIDRYRKEASTEEEQKRLAIFENYQQQITSFEELIRFIYRKVEQMKKQGK</sequence>
<dbReference type="GO" id="GO:0003677">
    <property type="term" value="F:DNA binding"/>
    <property type="evidence" value="ECO:0007669"/>
    <property type="project" value="UniProtKB-KW"/>
</dbReference>
<accession>A0AAE3HBU5</accession>
<evidence type="ECO:0000256" key="2">
    <source>
        <dbReference type="ARBA" id="ARBA00023125"/>
    </source>
</evidence>
<gene>
    <name evidence="4" type="ORF">PV02_07350</name>
</gene>
<name>A0AAE3HBU5_9EURY</name>
<comment type="caution">
    <text evidence="4">The sequence shown here is derived from an EMBL/GenBank/DDBJ whole genome shotgun (WGS) entry which is preliminary data.</text>
</comment>
<keyword evidence="3" id="KW-0804">Transcription</keyword>
<dbReference type="SUPFAM" id="SSF46785">
    <property type="entry name" value="Winged helix' DNA-binding domain"/>
    <property type="match status" value="1"/>
</dbReference>
<organism evidence="4 5">
    <name type="scientific">Methanolobus chelungpuianus</name>
    <dbReference type="NCBI Taxonomy" id="502115"/>
    <lineage>
        <taxon>Archaea</taxon>
        <taxon>Methanobacteriati</taxon>
        <taxon>Methanobacteriota</taxon>
        <taxon>Stenosarchaea group</taxon>
        <taxon>Methanomicrobia</taxon>
        <taxon>Methanosarcinales</taxon>
        <taxon>Methanosarcinaceae</taxon>
        <taxon>Methanolobus</taxon>
    </lineage>
</organism>
<dbReference type="EMBL" id="JTEO01000004">
    <property type="protein sequence ID" value="MCQ6963228.1"/>
    <property type="molecule type" value="Genomic_DNA"/>
</dbReference>
<evidence type="ECO:0000313" key="5">
    <source>
        <dbReference type="Proteomes" id="UP001206983"/>
    </source>
</evidence>
<dbReference type="PANTHER" id="PTHR38465:SF1">
    <property type="entry name" value="HTH-TYPE TRANSCRIPTIONAL REGULATOR MJ1563-RELATED"/>
    <property type="match status" value="1"/>
</dbReference>
<dbReference type="InterPro" id="IPR052362">
    <property type="entry name" value="HTH-GbsR_regulator"/>
</dbReference>
<dbReference type="PANTHER" id="PTHR38465">
    <property type="entry name" value="HTH-TYPE TRANSCRIPTIONAL REGULATOR MJ1563-RELATED"/>
    <property type="match status" value="1"/>
</dbReference>
<keyword evidence="1" id="KW-0805">Transcription regulation</keyword>
<evidence type="ECO:0000256" key="1">
    <source>
        <dbReference type="ARBA" id="ARBA00023015"/>
    </source>
</evidence>
<dbReference type="Gene3D" id="1.10.10.10">
    <property type="entry name" value="Winged helix-like DNA-binding domain superfamily/Winged helix DNA-binding domain"/>
    <property type="match status" value="1"/>
</dbReference>
<evidence type="ECO:0000313" key="4">
    <source>
        <dbReference type="EMBL" id="MCQ6963228.1"/>
    </source>
</evidence>
<dbReference type="InterPro" id="IPR036388">
    <property type="entry name" value="WH-like_DNA-bd_sf"/>
</dbReference>
<dbReference type="RefSeq" id="WP_256622748.1">
    <property type="nucleotide sequence ID" value="NZ_JTEO01000004.1"/>
</dbReference>
<dbReference type="InterPro" id="IPR036390">
    <property type="entry name" value="WH_DNA-bd_sf"/>
</dbReference>